<protein>
    <submittedName>
        <fullName evidence="2">Uncharacterized protein</fullName>
    </submittedName>
</protein>
<dbReference type="PaxDb" id="2903-EOD25696"/>
<reference evidence="2" key="2">
    <citation type="submission" date="2024-10" db="UniProtKB">
        <authorList>
            <consortium name="EnsemblProtists"/>
        </authorList>
    </citation>
    <scope>IDENTIFICATION</scope>
</reference>
<dbReference type="RefSeq" id="XP_005778125.1">
    <property type="nucleotide sequence ID" value="XM_005778068.1"/>
</dbReference>
<keyword evidence="1" id="KW-0812">Transmembrane</keyword>
<dbReference type="KEGG" id="ehx:EMIHUDRAFT_205776"/>
<dbReference type="HOGENOM" id="CLU_2611049_0_0_1"/>
<dbReference type="EnsemblProtists" id="EOD25696">
    <property type="protein sequence ID" value="EOD25696"/>
    <property type="gene ID" value="EMIHUDRAFT_205776"/>
</dbReference>
<evidence type="ECO:0000256" key="1">
    <source>
        <dbReference type="SAM" id="Phobius"/>
    </source>
</evidence>
<name>A0A0D3JQB1_EMIH1</name>
<feature type="transmembrane region" description="Helical" evidence="1">
    <location>
        <begin position="24"/>
        <end position="46"/>
    </location>
</feature>
<evidence type="ECO:0000313" key="2">
    <source>
        <dbReference type="EnsemblProtists" id="EOD25696"/>
    </source>
</evidence>
<proteinExistence type="predicted"/>
<reference evidence="3" key="1">
    <citation type="journal article" date="2013" name="Nature">
        <title>Pan genome of the phytoplankton Emiliania underpins its global distribution.</title>
        <authorList>
            <person name="Read B.A."/>
            <person name="Kegel J."/>
            <person name="Klute M.J."/>
            <person name="Kuo A."/>
            <person name="Lefebvre S.C."/>
            <person name="Maumus F."/>
            <person name="Mayer C."/>
            <person name="Miller J."/>
            <person name="Monier A."/>
            <person name="Salamov A."/>
            <person name="Young J."/>
            <person name="Aguilar M."/>
            <person name="Claverie J.M."/>
            <person name="Frickenhaus S."/>
            <person name="Gonzalez K."/>
            <person name="Herman E.K."/>
            <person name="Lin Y.C."/>
            <person name="Napier J."/>
            <person name="Ogata H."/>
            <person name="Sarno A.F."/>
            <person name="Shmutz J."/>
            <person name="Schroeder D."/>
            <person name="de Vargas C."/>
            <person name="Verret F."/>
            <person name="von Dassow P."/>
            <person name="Valentin K."/>
            <person name="Van de Peer Y."/>
            <person name="Wheeler G."/>
            <person name="Dacks J.B."/>
            <person name="Delwiche C.F."/>
            <person name="Dyhrman S.T."/>
            <person name="Glockner G."/>
            <person name="John U."/>
            <person name="Richards T."/>
            <person name="Worden A.Z."/>
            <person name="Zhang X."/>
            <person name="Grigoriev I.V."/>
            <person name="Allen A.E."/>
            <person name="Bidle K."/>
            <person name="Borodovsky M."/>
            <person name="Bowler C."/>
            <person name="Brownlee C."/>
            <person name="Cock J.M."/>
            <person name="Elias M."/>
            <person name="Gladyshev V.N."/>
            <person name="Groth M."/>
            <person name="Guda C."/>
            <person name="Hadaegh A."/>
            <person name="Iglesias-Rodriguez M.D."/>
            <person name="Jenkins J."/>
            <person name="Jones B.M."/>
            <person name="Lawson T."/>
            <person name="Leese F."/>
            <person name="Lindquist E."/>
            <person name="Lobanov A."/>
            <person name="Lomsadze A."/>
            <person name="Malik S.B."/>
            <person name="Marsh M.E."/>
            <person name="Mackinder L."/>
            <person name="Mock T."/>
            <person name="Mueller-Roeber B."/>
            <person name="Pagarete A."/>
            <person name="Parker M."/>
            <person name="Probert I."/>
            <person name="Quesneville H."/>
            <person name="Raines C."/>
            <person name="Rensing S.A."/>
            <person name="Riano-Pachon D.M."/>
            <person name="Richier S."/>
            <person name="Rokitta S."/>
            <person name="Shiraiwa Y."/>
            <person name="Soanes D.M."/>
            <person name="van der Giezen M."/>
            <person name="Wahlund T.M."/>
            <person name="Williams B."/>
            <person name="Wilson W."/>
            <person name="Wolfe G."/>
            <person name="Wurch L.L."/>
        </authorList>
    </citation>
    <scope>NUCLEOTIDE SEQUENCE</scope>
</reference>
<dbReference type="AlphaFoldDB" id="A0A0D3JQB1"/>
<keyword evidence="1" id="KW-1133">Transmembrane helix</keyword>
<dbReference type="GeneID" id="17271241"/>
<keyword evidence="3" id="KW-1185">Reference proteome</keyword>
<dbReference type="Proteomes" id="UP000013827">
    <property type="component" value="Unassembled WGS sequence"/>
</dbReference>
<accession>A0A0D3JQB1</accession>
<evidence type="ECO:0000313" key="3">
    <source>
        <dbReference type="Proteomes" id="UP000013827"/>
    </source>
</evidence>
<sequence length="79" mass="8061">MLHGSGEAGSGDGVPLESEPLPQALLPIVGIALASVAVIAACMAHMRWRGPGRIKGRLIDDQLVELGGASTVSDDQLST</sequence>
<keyword evidence="1" id="KW-0472">Membrane</keyword>
<organism evidence="2 3">
    <name type="scientific">Emiliania huxleyi (strain CCMP1516)</name>
    <dbReference type="NCBI Taxonomy" id="280463"/>
    <lineage>
        <taxon>Eukaryota</taxon>
        <taxon>Haptista</taxon>
        <taxon>Haptophyta</taxon>
        <taxon>Prymnesiophyceae</taxon>
        <taxon>Isochrysidales</taxon>
        <taxon>Noelaerhabdaceae</taxon>
        <taxon>Emiliania</taxon>
    </lineage>
</organism>